<dbReference type="InterPro" id="IPR022496">
    <property type="entry name" value="T6A_TsaB"/>
</dbReference>
<protein>
    <recommendedName>
        <fullName evidence="3">tRNA threonylcarbamoyladenosine biosynthesis protein TsaB</fullName>
    </recommendedName>
    <alternativeName>
        <fullName evidence="6">t(6)A37 threonylcarbamoyladenosine biosynthesis protein TsaB</fullName>
    </alternativeName>
</protein>
<evidence type="ECO:0000256" key="6">
    <source>
        <dbReference type="ARBA" id="ARBA00032446"/>
    </source>
</evidence>
<dbReference type="SUPFAM" id="SSF53067">
    <property type="entry name" value="Actin-like ATPase domain"/>
    <property type="match status" value="2"/>
</dbReference>
<dbReference type="GO" id="GO:0002949">
    <property type="term" value="P:tRNA threonylcarbamoyladenosine modification"/>
    <property type="evidence" value="ECO:0007669"/>
    <property type="project" value="InterPro"/>
</dbReference>
<comment type="similarity">
    <text evidence="2">Belongs to the KAE1 / TsaD family. TsaB subfamily.</text>
</comment>
<dbReference type="OrthoDB" id="9809995at2"/>
<dbReference type="PANTHER" id="PTHR11735:SF11">
    <property type="entry name" value="TRNA THREONYLCARBAMOYLADENOSINE BIOSYNTHESIS PROTEIN TSAB"/>
    <property type="match status" value="1"/>
</dbReference>
<organism evidence="7 8">
    <name type="scientific">Candidatus Hamiltonella defensa</name>
    <name type="common">Bemisia tabaci</name>
    <dbReference type="NCBI Taxonomy" id="672795"/>
    <lineage>
        <taxon>Bacteria</taxon>
        <taxon>Pseudomonadati</taxon>
        <taxon>Pseudomonadota</taxon>
        <taxon>Gammaproteobacteria</taxon>
        <taxon>Enterobacterales</taxon>
        <taxon>Enterobacteriaceae</taxon>
        <taxon>aphid secondary symbionts</taxon>
        <taxon>Candidatus Williamhamiltonella</taxon>
    </lineage>
</organism>
<accession>A0A249DY61</accession>
<dbReference type="InterPro" id="IPR043129">
    <property type="entry name" value="ATPase_NBD"/>
</dbReference>
<dbReference type="EMBL" id="CP016303">
    <property type="protein sequence ID" value="ASX26468.1"/>
    <property type="molecule type" value="Genomic_DNA"/>
</dbReference>
<keyword evidence="5" id="KW-0819">tRNA processing</keyword>
<evidence type="ECO:0000256" key="1">
    <source>
        <dbReference type="ARBA" id="ARBA00004496"/>
    </source>
</evidence>
<keyword evidence="4" id="KW-0963">Cytoplasm</keyword>
<dbReference type="AlphaFoldDB" id="A0A249DY61"/>
<dbReference type="NCBIfam" id="TIGR03725">
    <property type="entry name" value="T6A_YeaZ"/>
    <property type="match status" value="1"/>
</dbReference>
<evidence type="ECO:0000256" key="2">
    <source>
        <dbReference type="ARBA" id="ARBA00010493"/>
    </source>
</evidence>
<gene>
    <name evidence="7" type="ORF">BA171_05200</name>
</gene>
<dbReference type="CDD" id="cd24032">
    <property type="entry name" value="ASKHA_NBD_TsaB"/>
    <property type="match status" value="1"/>
</dbReference>
<dbReference type="GO" id="GO:0005829">
    <property type="term" value="C:cytosol"/>
    <property type="evidence" value="ECO:0007669"/>
    <property type="project" value="TreeGrafter"/>
</dbReference>
<keyword evidence="7" id="KW-0808">Transferase</keyword>
<evidence type="ECO:0000256" key="4">
    <source>
        <dbReference type="ARBA" id="ARBA00022490"/>
    </source>
</evidence>
<name>A0A249DY61_9ENTR</name>
<evidence type="ECO:0000313" key="7">
    <source>
        <dbReference type="EMBL" id="ASX26468.1"/>
    </source>
</evidence>
<dbReference type="FunFam" id="3.30.420.40:FF:000097">
    <property type="entry name" value="tRNA threonylcarbamoyladenosine biosynthesis protein TsaB"/>
    <property type="match status" value="1"/>
</dbReference>
<dbReference type="Pfam" id="PF00814">
    <property type="entry name" value="TsaD"/>
    <property type="match status" value="1"/>
</dbReference>
<dbReference type="InterPro" id="IPR000905">
    <property type="entry name" value="Gcp-like_dom"/>
</dbReference>
<dbReference type="Proteomes" id="UP000216438">
    <property type="component" value="Chromosome"/>
</dbReference>
<reference evidence="8" key="1">
    <citation type="submission" date="2016-06" db="EMBL/GenBank/DDBJ databases">
        <authorList>
            <person name="Chen W."/>
            <person name="Hasegawa D.K."/>
        </authorList>
    </citation>
    <scope>NUCLEOTIDE SEQUENCE [LARGE SCALE GENOMIC DNA]</scope>
    <source>
        <strain evidence="8">MEAM1</strain>
    </source>
</reference>
<reference evidence="7 8" key="2">
    <citation type="submission" date="2017-09" db="EMBL/GenBank/DDBJ databases">
        <title>The genome of whitefly Bemisia tabaci, a global crop pest, provides novel insights into virus transmission, host adaptation and insecticide resistance.</title>
        <authorList>
            <person name="Kaur N."/>
            <person name="Kliot A."/>
            <person name="Pinheiro P.V."/>
            <person name="Luan J."/>
            <person name="Zheng Y."/>
            <person name="Liu W."/>
            <person name="Sun H."/>
            <person name="Yang X."/>
            <person name="Xu Y."/>
            <person name="Luo Y."/>
            <person name="Kruse A."/>
            <person name="Fisher T.W."/>
            <person name="Nelson D.R."/>
            <person name="Elimelech M."/>
            <person name="MacCoss M."/>
            <person name="Johnson R."/>
            <person name="Cohen E."/>
            <person name="Hunter W.B."/>
            <person name="Brown J.K."/>
            <person name="Jander G."/>
            <person name="Cilia M."/>
            <person name="Douglas A.E."/>
            <person name="Ghanim M."/>
            <person name="Simmons A.M."/>
            <person name="Wintermantel W.M."/>
            <person name="Ling K.-S."/>
            <person name="Fei Z."/>
        </authorList>
    </citation>
    <scope>NUCLEOTIDE SEQUENCE [LARGE SCALE GENOMIC DNA]</scope>
    <source>
        <strain evidence="7 8">MEAM1</strain>
    </source>
</reference>
<dbReference type="Gene3D" id="3.30.420.40">
    <property type="match status" value="2"/>
</dbReference>
<proteinExistence type="inferred from homology"/>
<dbReference type="RefSeq" id="WP_016857376.1">
    <property type="nucleotide sequence ID" value="NZ_CP016303.1"/>
</dbReference>
<evidence type="ECO:0000256" key="3">
    <source>
        <dbReference type="ARBA" id="ARBA00019012"/>
    </source>
</evidence>
<dbReference type="PANTHER" id="PTHR11735">
    <property type="entry name" value="TRNA N6-ADENOSINE THREONYLCARBAMOYLTRANSFERASE"/>
    <property type="match status" value="1"/>
</dbReference>
<evidence type="ECO:0000313" key="8">
    <source>
        <dbReference type="Proteomes" id="UP000216438"/>
    </source>
</evidence>
<evidence type="ECO:0000256" key="5">
    <source>
        <dbReference type="ARBA" id="ARBA00022694"/>
    </source>
</evidence>
<dbReference type="GO" id="GO:0016740">
    <property type="term" value="F:transferase activity"/>
    <property type="evidence" value="ECO:0007669"/>
    <property type="project" value="UniProtKB-KW"/>
</dbReference>
<comment type="subcellular location">
    <subcellularLocation>
        <location evidence="1">Cytoplasm</location>
    </subcellularLocation>
</comment>
<sequence length="229" mass="24658">MPPKILAIDTTTDACSVALLNHGEISSLSEICPRNQTQRILPMVQQILGASSLSLHQLDVLAFARGPGSFTGVRLGIGVSQGLALGADLPMIGVSTLEMLAQGACRQTGFKQVIAAMDARMGEIYWGAFIQKGINQWQGVESEMLKTPKQAKSEIQLLKGKWACAGNAWPIYPDLLKVNSEVLTQADLLLPQAEDMLPLALKLWQAGGAVPVEQAEPVYLRNNVAQKAR</sequence>